<keyword evidence="1" id="KW-0812">Transmembrane</keyword>
<gene>
    <name evidence="2" type="ORF">GCM10007940_32340</name>
</gene>
<dbReference type="RefSeq" id="WP_235294258.1">
    <property type="nucleotide sequence ID" value="NZ_BSOH01000021.1"/>
</dbReference>
<evidence type="ECO:0000313" key="3">
    <source>
        <dbReference type="Proteomes" id="UP001156666"/>
    </source>
</evidence>
<dbReference type="Proteomes" id="UP001156666">
    <property type="component" value="Unassembled WGS sequence"/>
</dbReference>
<evidence type="ECO:0000313" key="2">
    <source>
        <dbReference type="EMBL" id="GLR18618.1"/>
    </source>
</evidence>
<name>A0AA37SUZ3_9BACT</name>
<organism evidence="2 3">
    <name type="scientific">Portibacter lacus</name>
    <dbReference type="NCBI Taxonomy" id="1099794"/>
    <lineage>
        <taxon>Bacteria</taxon>
        <taxon>Pseudomonadati</taxon>
        <taxon>Bacteroidota</taxon>
        <taxon>Saprospiria</taxon>
        <taxon>Saprospirales</taxon>
        <taxon>Haliscomenobacteraceae</taxon>
        <taxon>Portibacter</taxon>
    </lineage>
</organism>
<dbReference type="AlphaFoldDB" id="A0AA37SUZ3"/>
<keyword evidence="1" id="KW-1133">Transmembrane helix</keyword>
<dbReference type="Pfam" id="PF09527">
    <property type="entry name" value="ATPase_gene1"/>
    <property type="match status" value="1"/>
</dbReference>
<sequence length="69" mass="7987">MPKTGKENKRNDLLKYMGMATQLFVLLFLLLWLGKKLDAYLALEKPVFMLIFIIIGLAAYLYKVYKDVG</sequence>
<feature type="transmembrane region" description="Helical" evidence="1">
    <location>
        <begin position="12"/>
        <end position="34"/>
    </location>
</feature>
<reference evidence="2" key="2">
    <citation type="submission" date="2023-01" db="EMBL/GenBank/DDBJ databases">
        <title>Draft genome sequence of Portibacter lacus strain NBRC 108769.</title>
        <authorList>
            <person name="Sun Q."/>
            <person name="Mori K."/>
        </authorList>
    </citation>
    <scope>NUCLEOTIDE SEQUENCE</scope>
    <source>
        <strain evidence="2">NBRC 108769</strain>
    </source>
</reference>
<accession>A0AA37SUZ3</accession>
<reference evidence="2" key="1">
    <citation type="journal article" date="2014" name="Int. J. Syst. Evol. Microbiol.">
        <title>Complete genome sequence of Corynebacterium casei LMG S-19264T (=DSM 44701T), isolated from a smear-ripened cheese.</title>
        <authorList>
            <consortium name="US DOE Joint Genome Institute (JGI-PGF)"/>
            <person name="Walter F."/>
            <person name="Albersmeier A."/>
            <person name="Kalinowski J."/>
            <person name="Ruckert C."/>
        </authorList>
    </citation>
    <scope>NUCLEOTIDE SEQUENCE</scope>
    <source>
        <strain evidence="2">NBRC 108769</strain>
    </source>
</reference>
<protein>
    <recommendedName>
        <fullName evidence="4">AtpZ/AtpI family protein</fullName>
    </recommendedName>
</protein>
<keyword evidence="3" id="KW-1185">Reference proteome</keyword>
<dbReference type="EMBL" id="BSOH01000021">
    <property type="protein sequence ID" value="GLR18618.1"/>
    <property type="molecule type" value="Genomic_DNA"/>
</dbReference>
<feature type="transmembrane region" description="Helical" evidence="1">
    <location>
        <begin position="46"/>
        <end position="65"/>
    </location>
</feature>
<keyword evidence="1" id="KW-0472">Membrane</keyword>
<evidence type="ECO:0008006" key="4">
    <source>
        <dbReference type="Google" id="ProtNLM"/>
    </source>
</evidence>
<comment type="caution">
    <text evidence="2">The sequence shown here is derived from an EMBL/GenBank/DDBJ whole genome shotgun (WGS) entry which is preliminary data.</text>
</comment>
<proteinExistence type="predicted"/>
<dbReference type="InterPro" id="IPR032820">
    <property type="entry name" value="ATPase_put"/>
</dbReference>
<evidence type="ECO:0000256" key="1">
    <source>
        <dbReference type="SAM" id="Phobius"/>
    </source>
</evidence>